<gene>
    <name evidence="8 11" type="primary">glmS</name>
    <name evidence="11" type="ORF">GCM10022261_03980</name>
</gene>
<evidence type="ECO:0000256" key="8">
    <source>
        <dbReference type="HAMAP-Rule" id="MF_00164"/>
    </source>
</evidence>
<evidence type="ECO:0000256" key="7">
    <source>
        <dbReference type="ARBA" id="ARBA00022962"/>
    </source>
</evidence>
<keyword evidence="12" id="KW-1185">Reference proteome</keyword>
<dbReference type="PANTHER" id="PTHR10937:SF0">
    <property type="entry name" value="GLUTAMINE--FRUCTOSE-6-PHOSPHATE TRANSAMINASE (ISOMERIZING)"/>
    <property type="match status" value="1"/>
</dbReference>
<evidence type="ECO:0000256" key="5">
    <source>
        <dbReference type="ARBA" id="ARBA00022679"/>
    </source>
</evidence>
<dbReference type="EMBL" id="BAABAZ010000004">
    <property type="protein sequence ID" value="GAA4282867.1"/>
    <property type="molecule type" value="Genomic_DNA"/>
</dbReference>
<dbReference type="Proteomes" id="UP001501586">
    <property type="component" value="Unassembled WGS sequence"/>
</dbReference>
<dbReference type="EC" id="2.6.1.16" evidence="2 8"/>
<comment type="catalytic activity">
    <reaction evidence="1 8">
        <text>D-fructose 6-phosphate + L-glutamine = D-glucosamine 6-phosphate + L-glutamate</text>
        <dbReference type="Rhea" id="RHEA:13237"/>
        <dbReference type="ChEBI" id="CHEBI:29985"/>
        <dbReference type="ChEBI" id="CHEBI:58359"/>
        <dbReference type="ChEBI" id="CHEBI:58725"/>
        <dbReference type="ChEBI" id="CHEBI:61527"/>
        <dbReference type="EC" id="2.6.1.16"/>
    </reaction>
</comment>
<feature type="domain" description="SIS" evidence="10">
    <location>
        <begin position="295"/>
        <end position="435"/>
    </location>
</feature>
<keyword evidence="6" id="KW-0677">Repeat</keyword>
<evidence type="ECO:0000256" key="6">
    <source>
        <dbReference type="ARBA" id="ARBA00022737"/>
    </source>
</evidence>
<dbReference type="CDD" id="cd05009">
    <property type="entry name" value="SIS_GlmS_GlmD_2"/>
    <property type="match status" value="1"/>
</dbReference>
<dbReference type="RefSeq" id="WP_236864951.1">
    <property type="nucleotide sequence ID" value="NZ_BAABAZ010000004.1"/>
</dbReference>
<keyword evidence="4 8" id="KW-0032">Aminotransferase</keyword>
<feature type="active site" description="Nucleophile; for GATase activity" evidence="8">
    <location>
        <position position="2"/>
    </location>
</feature>
<dbReference type="PANTHER" id="PTHR10937">
    <property type="entry name" value="GLUCOSAMINE--FRUCTOSE-6-PHOSPHATE AMINOTRANSFERASE, ISOMERIZING"/>
    <property type="match status" value="1"/>
</dbReference>
<keyword evidence="7" id="KW-0315">Glutamine amidotransferase</keyword>
<dbReference type="InterPro" id="IPR035466">
    <property type="entry name" value="GlmS/AgaS_SIS"/>
</dbReference>
<protein>
    <recommendedName>
        <fullName evidence="3 8">Glutamine--fructose-6-phosphate aminotransferase [isomerizing]</fullName>
        <ecNumber evidence="2 8">2.6.1.16</ecNumber>
    </recommendedName>
    <alternativeName>
        <fullName evidence="8">D-fructose-6-phosphate amidotransferase</fullName>
    </alternativeName>
    <alternativeName>
        <fullName evidence="8">GFAT</fullName>
    </alternativeName>
    <alternativeName>
        <fullName evidence="8">Glucosamine-6-phosphate synthase</fullName>
    </alternativeName>
    <alternativeName>
        <fullName evidence="8">Hexosephosphate aminotransferase</fullName>
    </alternativeName>
    <alternativeName>
        <fullName evidence="8">L-glutamine--D-fructose-6-phosphate amidotransferase</fullName>
    </alternativeName>
</protein>
<dbReference type="Pfam" id="PF13522">
    <property type="entry name" value="GATase_6"/>
    <property type="match status" value="1"/>
</dbReference>
<accession>A0ABP8EFX3</accession>
<evidence type="ECO:0000313" key="11">
    <source>
        <dbReference type="EMBL" id="GAA4282867.1"/>
    </source>
</evidence>
<dbReference type="PROSITE" id="PS51464">
    <property type="entry name" value="SIS"/>
    <property type="match status" value="2"/>
</dbReference>
<dbReference type="CDD" id="cd00714">
    <property type="entry name" value="GFAT"/>
    <property type="match status" value="1"/>
</dbReference>
<evidence type="ECO:0000256" key="1">
    <source>
        <dbReference type="ARBA" id="ARBA00001031"/>
    </source>
</evidence>
<comment type="function">
    <text evidence="8">Catalyzes the first step in hexosamine metabolism, converting fructose-6P into glucosamine-6P using glutamine as a nitrogen source.</text>
</comment>
<dbReference type="Gene3D" id="3.40.50.10490">
    <property type="entry name" value="Glucose-6-phosphate isomerase like protein, domain 1"/>
    <property type="match status" value="2"/>
</dbReference>
<dbReference type="InterPro" id="IPR017932">
    <property type="entry name" value="GATase_2_dom"/>
</dbReference>
<comment type="subunit">
    <text evidence="8">Homodimer.</text>
</comment>
<evidence type="ECO:0000259" key="9">
    <source>
        <dbReference type="PROSITE" id="PS51278"/>
    </source>
</evidence>
<dbReference type="PROSITE" id="PS51278">
    <property type="entry name" value="GATASE_TYPE_2"/>
    <property type="match status" value="1"/>
</dbReference>
<feature type="initiator methionine" description="Removed" evidence="8">
    <location>
        <position position="1"/>
    </location>
</feature>
<dbReference type="SUPFAM" id="SSF53697">
    <property type="entry name" value="SIS domain"/>
    <property type="match status" value="1"/>
</dbReference>
<sequence>MCGIVGFVSSSTPETAGHSALDVVMAGLSRLEYRGYDSAGVALVPEDGPLVSAKKAGKLTNLTEELQANPLPEAMTGIGHTRWATHGRPNDENAHPHLADEGRLAIIHNGIIENFAALKADLLDAGVEFSSETDTEVAAHQLAKNYRAVGDLTEAMRLTARELEGAFTLLAVHQDLPGRVVAARRNSPLVIGLGEGENFLGSDVAAFIDYTRKAMEIGQDEIVTITADSVNIIDIDGTAVAGEPFEVDWDTAAAEKGGFDSFMDKEIHDQPQAIADTLLGRMDASGKLVLDEMNVDESVLKSIDKIVVVACGTAAYAGQVAKYAIEHWCRIPTEVELAHEFRYRDPVVNEKTLVVAVSQSGETMDTIMAVRHARQQGAKVIAICNTYGSTIPRESDAALYTHAGPEVAVASTKAFLSQIVACYLLGLYLAQLRGNKFSDEVQAILTELQAIPDKLAKVLENKQQVIDLAHSQQDTQSVLFLGRHVGYPVAMEGALKLKELAYIHAEGFAAGELKHGPIALIDDGQLVFIVVPTVRGRDSLHAKVISNIQEVRARGANTIVIAEEGDEAVREYASEVIYVPRTPTLLAPLLTTVPLQIFAMELATAKGLNVDQPRNLAKSVTVE</sequence>
<dbReference type="NCBIfam" id="NF001484">
    <property type="entry name" value="PRK00331.1"/>
    <property type="match status" value="1"/>
</dbReference>
<dbReference type="NCBIfam" id="TIGR01135">
    <property type="entry name" value="glmS"/>
    <property type="match status" value="1"/>
</dbReference>
<evidence type="ECO:0000256" key="4">
    <source>
        <dbReference type="ARBA" id="ARBA00022576"/>
    </source>
</evidence>
<dbReference type="Gene3D" id="3.60.20.10">
    <property type="entry name" value="Glutamine Phosphoribosylpyrophosphate, subunit 1, domain 1"/>
    <property type="match status" value="1"/>
</dbReference>
<evidence type="ECO:0000256" key="2">
    <source>
        <dbReference type="ARBA" id="ARBA00012916"/>
    </source>
</evidence>
<evidence type="ECO:0000313" key="12">
    <source>
        <dbReference type="Proteomes" id="UP001501586"/>
    </source>
</evidence>
<comment type="caution">
    <text evidence="11">The sequence shown here is derived from an EMBL/GenBank/DDBJ whole genome shotgun (WGS) entry which is preliminary data.</text>
</comment>
<organism evidence="11 12">
    <name type="scientific">Brevibacterium daeguense</name>
    <dbReference type="NCBI Taxonomy" id="909936"/>
    <lineage>
        <taxon>Bacteria</taxon>
        <taxon>Bacillati</taxon>
        <taxon>Actinomycetota</taxon>
        <taxon>Actinomycetes</taxon>
        <taxon>Micrococcales</taxon>
        <taxon>Brevibacteriaceae</taxon>
        <taxon>Brevibacterium</taxon>
    </lineage>
</organism>
<evidence type="ECO:0000256" key="3">
    <source>
        <dbReference type="ARBA" id="ARBA00016090"/>
    </source>
</evidence>
<proteinExistence type="inferred from homology"/>
<feature type="domain" description="SIS" evidence="10">
    <location>
        <begin position="468"/>
        <end position="613"/>
    </location>
</feature>
<dbReference type="HAMAP" id="MF_00164">
    <property type="entry name" value="GlmS"/>
    <property type="match status" value="1"/>
</dbReference>
<dbReference type="InterPro" id="IPR029055">
    <property type="entry name" value="Ntn_hydrolases_N"/>
</dbReference>
<evidence type="ECO:0000259" key="10">
    <source>
        <dbReference type="PROSITE" id="PS51464"/>
    </source>
</evidence>
<comment type="subcellular location">
    <subcellularLocation>
        <location evidence="8">Cytoplasm</location>
    </subcellularLocation>
</comment>
<name>A0ABP8EFX3_9MICO</name>
<dbReference type="InterPro" id="IPR047084">
    <property type="entry name" value="GFAT_N"/>
</dbReference>
<dbReference type="CDD" id="cd05008">
    <property type="entry name" value="SIS_GlmS_GlmD_1"/>
    <property type="match status" value="1"/>
</dbReference>
<dbReference type="InterPro" id="IPR001347">
    <property type="entry name" value="SIS_dom"/>
</dbReference>
<dbReference type="SUPFAM" id="SSF56235">
    <property type="entry name" value="N-terminal nucleophile aminohydrolases (Ntn hydrolases)"/>
    <property type="match status" value="1"/>
</dbReference>
<keyword evidence="5 8" id="KW-0808">Transferase</keyword>
<dbReference type="InterPro" id="IPR046348">
    <property type="entry name" value="SIS_dom_sf"/>
</dbReference>
<dbReference type="InterPro" id="IPR005855">
    <property type="entry name" value="GFAT"/>
</dbReference>
<reference evidence="12" key="1">
    <citation type="journal article" date="2019" name="Int. J. Syst. Evol. Microbiol.">
        <title>The Global Catalogue of Microorganisms (GCM) 10K type strain sequencing project: providing services to taxonomists for standard genome sequencing and annotation.</title>
        <authorList>
            <consortium name="The Broad Institute Genomics Platform"/>
            <consortium name="The Broad Institute Genome Sequencing Center for Infectious Disease"/>
            <person name="Wu L."/>
            <person name="Ma J."/>
        </authorList>
    </citation>
    <scope>NUCLEOTIDE SEQUENCE [LARGE SCALE GENOMIC DNA]</scope>
    <source>
        <strain evidence="12">JCM 17458</strain>
    </source>
</reference>
<keyword evidence="8" id="KW-0963">Cytoplasm</keyword>
<dbReference type="InterPro" id="IPR035490">
    <property type="entry name" value="GlmS/FrlB_SIS"/>
</dbReference>
<feature type="domain" description="Glutamine amidotransferase type-2" evidence="9">
    <location>
        <begin position="2"/>
        <end position="228"/>
    </location>
</feature>
<dbReference type="Pfam" id="PF01380">
    <property type="entry name" value="SIS"/>
    <property type="match status" value="2"/>
</dbReference>
<feature type="active site" description="For Fru-6P isomerization activity" evidence="8">
    <location>
        <position position="618"/>
    </location>
</feature>